<feature type="signal peptide" evidence="1">
    <location>
        <begin position="1"/>
        <end position="19"/>
    </location>
</feature>
<gene>
    <name evidence="2" type="ORF">RUE5091_00367</name>
</gene>
<evidence type="ECO:0008006" key="4">
    <source>
        <dbReference type="Google" id="ProtNLM"/>
    </source>
</evidence>
<evidence type="ECO:0000313" key="2">
    <source>
        <dbReference type="EMBL" id="CUJ85641.1"/>
    </source>
</evidence>
<dbReference type="OrthoDB" id="7707120at2"/>
<dbReference type="EMBL" id="CYUD01000001">
    <property type="protein sequence ID" value="CUJ85641.1"/>
    <property type="molecule type" value="Genomic_DNA"/>
</dbReference>
<evidence type="ECO:0000256" key="1">
    <source>
        <dbReference type="SAM" id="SignalP"/>
    </source>
</evidence>
<dbReference type="PROSITE" id="PS51257">
    <property type="entry name" value="PROKAR_LIPOPROTEIN"/>
    <property type="match status" value="1"/>
</dbReference>
<reference evidence="3" key="1">
    <citation type="submission" date="2015-09" db="EMBL/GenBank/DDBJ databases">
        <authorList>
            <person name="Rodrigo-Torres L."/>
            <person name="Arahal D.R."/>
        </authorList>
    </citation>
    <scope>NUCLEOTIDE SEQUENCE [LARGE SCALE GENOMIC DNA]</scope>
    <source>
        <strain evidence="3">CECT 5091</strain>
    </source>
</reference>
<protein>
    <recommendedName>
        <fullName evidence="4">Lipoprotein</fullName>
    </recommendedName>
</protein>
<accession>A0A0P1I238</accession>
<keyword evidence="1" id="KW-0732">Signal</keyword>
<keyword evidence="3" id="KW-1185">Reference proteome</keyword>
<feature type="chain" id="PRO_5006064806" description="Lipoprotein" evidence="1">
    <location>
        <begin position="20"/>
        <end position="172"/>
    </location>
</feature>
<organism evidence="2 3">
    <name type="scientific">Ruegeria denitrificans</name>
    <dbReference type="NCBI Taxonomy" id="1715692"/>
    <lineage>
        <taxon>Bacteria</taxon>
        <taxon>Pseudomonadati</taxon>
        <taxon>Pseudomonadota</taxon>
        <taxon>Alphaproteobacteria</taxon>
        <taxon>Rhodobacterales</taxon>
        <taxon>Roseobacteraceae</taxon>
        <taxon>Ruegeria</taxon>
    </lineage>
</organism>
<dbReference type="Proteomes" id="UP000051260">
    <property type="component" value="Unassembled WGS sequence"/>
</dbReference>
<proteinExistence type="predicted"/>
<sequence>MLAVMKKILFSSMIVLALAACEDPYNREGVGFTGIDGEPRTLSDVPGAVGFLPPATNVPAELAVLPEVAVTTDATELEKVARVAIENGGRSDTSAVVLTGQDTNLFLSTVNVNGTLYGVLRTANNTTRIDNQIGANFGRNAEQFTGCLPAGDVYRKGSSGSSSGFAVPLNCS</sequence>
<dbReference type="AlphaFoldDB" id="A0A0P1I238"/>
<name>A0A0P1I238_9RHOB</name>
<evidence type="ECO:0000313" key="3">
    <source>
        <dbReference type="Proteomes" id="UP000051260"/>
    </source>
</evidence>